<dbReference type="GO" id="GO:0019693">
    <property type="term" value="P:ribose phosphate metabolic process"/>
    <property type="evidence" value="ECO:0007669"/>
    <property type="project" value="TreeGrafter"/>
</dbReference>
<dbReference type="PANTHER" id="PTHR11839">
    <property type="entry name" value="UDP/ADP-SUGAR PYROPHOSPHATASE"/>
    <property type="match status" value="1"/>
</dbReference>
<sequence length="107" mass="11922">MTRAKPKDLPYRRGVGIVLLNPRGLVFVARRIDTPADAWQLPQGGIDKGEKPPAAAFRELEEETGTARAEILAKTRGWISYDLPADLVPRVWNGRFRGQKQRANSGL</sequence>
<dbReference type="PROSITE" id="PS00893">
    <property type="entry name" value="NUDIX_BOX"/>
    <property type="match status" value="1"/>
</dbReference>
<dbReference type="Gene3D" id="3.90.79.10">
    <property type="entry name" value="Nucleoside Triphosphate Pyrophosphohydrolase"/>
    <property type="match status" value="1"/>
</dbReference>
<accession>X0X5K4</accession>
<evidence type="ECO:0000256" key="1">
    <source>
        <dbReference type="ARBA" id="ARBA00022801"/>
    </source>
</evidence>
<feature type="non-terminal residue" evidence="3">
    <location>
        <position position="107"/>
    </location>
</feature>
<dbReference type="GO" id="GO:0008893">
    <property type="term" value="F:guanosine-3',5'-bis(diphosphate) 3'-diphosphatase activity"/>
    <property type="evidence" value="ECO:0007669"/>
    <property type="project" value="TreeGrafter"/>
</dbReference>
<gene>
    <name evidence="3" type="ORF">S01H1_65612</name>
</gene>
<dbReference type="InterPro" id="IPR020476">
    <property type="entry name" value="Nudix_hydrolase"/>
</dbReference>
<evidence type="ECO:0000259" key="2">
    <source>
        <dbReference type="PROSITE" id="PS51462"/>
    </source>
</evidence>
<dbReference type="PANTHER" id="PTHR11839:SF22">
    <property type="entry name" value="NUDIX HYDROLASE 26, CHLOROPLASTIC"/>
    <property type="match status" value="1"/>
</dbReference>
<dbReference type="AlphaFoldDB" id="X0X5K4"/>
<dbReference type="InterPro" id="IPR020084">
    <property type="entry name" value="NUDIX_hydrolase_CS"/>
</dbReference>
<feature type="domain" description="Nudix hydrolase" evidence="2">
    <location>
        <begin position="10"/>
        <end position="107"/>
    </location>
</feature>
<dbReference type="PRINTS" id="PR00502">
    <property type="entry name" value="NUDIXFAMILY"/>
</dbReference>
<dbReference type="PROSITE" id="PS51462">
    <property type="entry name" value="NUDIX"/>
    <property type="match status" value="1"/>
</dbReference>
<dbReference type="SUPFAM" id="SSF55811">
    <property type="entry name" value="Nudix"/>
    <property type="match status" value="1"/>
</dbReference>
<dbReference type="Pfam" id="PF00293">
    <property type="entry name" value="NUDIX"/>
    <property type="match status" value="1"/>
</dbReference>
<reference evidence="3" key="1">
    <citation type="journal article" date="2014" name="Front. Microbiol.">
        <title>High frequency of phylogenetically diverse reductive dehalogenase-homologous genes in deep subseafloor sedimentary metagenomes.</title>
        <authorList>
            <person name="Kawai M."/>
            <person name="Futagami T."/>
            <person name="Toyoda A."/>
            <person name="Takaki Y."/>
            <person name="Nishi S."/>
            <person name="Hori S."/>
            <person name="Arai W."/>
            <person name="Tsubouchi T."/>
            <person name="Morono Y."/>
            <person name="Uchiyama I."/>
            <person name="Ito T."/>
            <person name="Fujiyama A."/>
            <person name="Inagaki F."/>
            <person name="Takami H."/>
        </authorList>
    </citation>
    <scope>NUCLEOTIDE SEQUENCE</scope>
    <source>
        <strain evidence="3">Expedition CK06-06</strain>
    </source>
</reference>
<dbReference type="GO" id="GO:0034432">
    <property type="term" value="F:bis(5'-adenosyl)-pentaphosphatase activity"/>
    <property type="evidence" value="ECO:0007669"/>
    <property type="project" value="TreeGrafter"/>
</dbReference>
<dbReference type="EMBL" id="BARS01043326">
    <property type="protein sequence ID" value="GAG38464.1"/>
    <property type="molecule type" value="Genomic_DNA"/>
</dbReference>
<keyword evidence="1" id="KW-0378">Hydrolase</keyword>
<proteinExistence type="predicted"/>
<evidence type="ECO:0000313" key="3">
    <source>
        <dbReference type="EMBL" id="GAG38464.1"/>
    </source>
</evidence>
<name>X0X5K4_9ZZZZ</name>
<protein>
    <recommendedName>
        <fullName evidence="2">Nudix hydrolase domain-containing protein</fullName>
    </recommendedName>
</protein>
<organism evidence="3">
    <name type="scientific">marine sediment metagenome</name>
    <dbReference type="NCBI Taxonomy" id="412755"/>
    <lineage>
        <taxon>unclassified sequences</taxon>
        <taxon>metagenomes</taxon>
        <taxon>ecological metagenomes</taxon>
    </lineage>
</organism>
<dbReference type="GO" id="GO:0006753">
    <property type="term" value="P:nucleoside phosphate metabolic process"/>
    <property type="evidence" value="ECO:0007669"/>
    <property type="project" value="TreeGrafter"/>
</dbReference>
<dbReference type="InterPro" id="IPR015797">
    <property type="entry name" value="NUDIX_hydrolase-like_dom_sf"/>
</dbReference>
<comment type="caution">
    <text evidence="3">The sequence shown here is derived from an EMBL/GenBank/DDBJ whole genome shotgun (WGS) entry which is preliminary data.</text>
</comment>
<dbReference type="InterPro" id="IPR000086">
    <property type="entry name" value="NUDIX_hydrolase_dom"/>
</dbReference>
<dbReference type="NCBIfam" id="NF001938">
    <property type="entry name" value="PRK00714.1-5"/>
    <property type="match status" value="1"/>
</dbReference>